<dbReference type="OrthoDB" id="152248at2759"/>
<dbReference type="AlphaFoldDB" id="A0A388L6I6"/>
<sequence>MSSPHRQRVRLSAAFLLEPTAPTLHRRERREVASGISSSTAFPSRRGRRRRLQANSSGSGEVGRCYLLPSPEQLICCRGRGDSSKVRRKAKTKRIRHTVFESVSTMAAMMVVLLLALLQLAVPGLAQSPPSGTVKIESFSYSGTGCPPGSFRAVASADGSAFVLVFSNFSAFTPGSPADRQKHCQVGVNMIYPAGFVYTLETVTHSGYAILEEGVEGSLETEYFFSDIPGTVTTLRELPPPSNDGFKLTDQFSTFVYPPCGSELVTLNINAVLTVVSPAPPRNNNAGSIVIDDQDFTLQWKKC</sequence>
<dbReference type="Proteomes" id="UP000265515">
    <property type="component" value="Unassembled WGS sequence"/>
</dbReference>
<dbReference type="PANTHER" id="PTHR38847">
    <property type="match status" value="1"/>
</dbReference>
<evidence type="ECO:0000313" key="3">
    <source>
        <dbReference type="EMBL" id="GBG77852.1"/>
    </source>
</evidence>
<feature type="region of interest" description="Disordered" evidence="1">
    <location>
        <begin position="29"/>
        <end position="60"/>
    </location>
</feature>
<dbReference type="PANTHER" id="PTHR38847:SF1">
    <property type="entry name" value="PSEUDOURIDINE SYNTHASE RSUA_RLUA-LIKE DOMAIN-CONTAINING PROTEIN"/>
    <property type="match status" value="1"/>
</dbReference>
<keyword evidence="2" id="KW-0812">Transmembrane</keyword>
<feature type="transmembrane region" description="Helical" evidence="2">
    <location>
        <begin position="98"/>
        <end position="122"/>
    </location>
</feature>
<reference evidence="3 4" key="1">
    <citation type="journal article" date="2018" name="Cell">
        <title>The Chara Genome: Secondary Complexity and Implications for Plant Terrestrialization.</title>
        <authorList>
            <person name="Nishiyama T."/>
            <person name="Sakayama H."/>
            <person name="Vries J.D."/>
            <person name="Buschmann H."/>
            <person name="Saint-Marcoux D."/>
            <person name="Ullrich K.K."/>
            <person name="Haas F.B."/>
            <person name="Vanderstraeten L."/>
            <person name="Becker D."/>
            <person name="Lang D."/>
            <person name="Vosolsobe S."/>
            <person name="Rombauts S."/>
            <person name="Wilhelmsson P.K.I."/>
            <person name="Janitza P."/>
            <person name="Kern R."/>
            <person name="Heyl A."/>
            <person name="Rumpler F."/>
            <person name="Villalobos L.I.A.C."/>
            <person name="Clay J.M."/>
            <person name="Skokan R."/>
            <person name="Toyoda A."/>
            <person name="Suzuki Y."/>
            <person name="Kagoshima H."/>
            <person name="Schijlen E."/>
            <person name="Tajeshwar N."/>
            <person name="Catarino B."/>
            <person name="Hetherington A.J."/>
            <person name="Saltykova A."/>
            <person name="Bonnot C."/>
            <person name="Breuninger H."/>
            <person name="Symeonidi A."/>
            <person name="Radhakrishnan G.V."/>
            <person name="Van Nieuwerburgh F."/>
            <person name="Deforce D."/>
            <person name="Chang C."/>
            <person name="Karol K.G."/>
            <person name="Hedrich R."/>
            <person name="Ulvskov P."/>
            <person name="Glockner G."/>
            <person name="Delwiche C.F."/>
            <person name="Petrasek J."/>
            <person name="Van de Peer Y."/>
            <person name="Friml J."/>
            <person name="Beilby M."/>
            <person name="Dolan L."/>
            <person name="Kohara Y."/>
            <person name="Sugano S."/>
            <person name="Fujiyama A."/>
            <person name="Delaux P.-M."/>
            <person name="Quint M."/>
            <person name="TheiBen G."/>
            <person name="Hagemann M."/>
            <person name="Harholt J."/>
            <person name="Dunand C."/>
            <person name="Zachgo S."/>
            <person name="Langdale J."/>
            <person name="Maumus F."/>
            <person name="Straeten D.V.D."/>
            <person name="Gould S.B."/>
            <person name="Rensing S.A."/>
        </authorList>
    </citation>
    <scope>NUCLEOTIDE SEQUENCE [LARGE SCALE GENOMIC DNA]</scope>
    <source>
        <strain evidence="3 4">S276</strain>
    </source>
</reference>
<dbReference type="EMBL" id="BFEA01000279">
    <property type="protein sequence ID" value="GBG77852.1"/>
    <property type="molecule type" value="Genomic_DNA"/>
</dbReference>
<evidence type="ECO:0000256" key="2">
    <source>
        <dbReference type="SAM" id="Phobius"/>
    </source>
</evidence>
<evidence type="ECO:0008006" key="5">
    <source>
        <dbReference type="Google" id="ProtNLM"/>
    </source>
</evidence>
<keyword evidence="4" id="KW-1185">Reference proteome</keyword>
<evidence type="ECO:0000256" key="1">
    <source>
        <dbReference type="SAM" id="MobiDB-lite"/>
    </source>
</evidence>
<proteinExistence type="predicted"/>
<accession>A0A388L6I6</accession>
<keyword evidence="2" id="KW-0472">Membrane</keyword>
<protein>
    <recommendedName>
        <fullName evidence="5">DUF4360 domain-containing protein</fullName>
    </recommendedName>
</protein>
<organism evidence="3 4">
    <name type="scientific">Chara braunii</name>
    <name type="common">Braun's stonewort</name>
    <dbReference type="NCBI Taxonomy" id="69332"/>
    <lineage>
        <taxon>Eukaryota</taxon>
        <taxon>Viridiplantae</taxon>
        <taxon>Streptophyta</taxon>
        <taxon>Charophyceae</taxon>
        <taxon>Charales</taxon>
        <taxon>Characeae</taxon>
        <taxon>Chara</taxon>
    </lineage>
</organism>
<dbReference type="STRING" id="69332.A0A388L6I6"/>
<evidence type="ECO:0000313" key="4">
    <source>
        <dbReference type="Proteomes" id="UP000265515"/>
    </source>
</evidence>
<dbReference type="InterPro" id="IPR025649">
    <property type="entry name" value="DUF4360"/>
</dbReference>
<name>A0A388L6I6_CHABU</name>
<dbReference type="Pfam" id="PF14273">
    <property type="entry name" value="DUF4360"/>
    <property type="match status" value="1"/>
</dbReference>
<dbReference type="Gramene" id="GBG77852">
    <property type="protein sequence ID" value="GBG77852"/>
    <property type="gene ID" value="CBR_g25783"/>
</dbReference>
<keyword evidence="2" id="KW-1133">Transmembrane helix</keyword>
<comment type="caution">
    <text evidence="3">The sequence shown here is derived from an EMBL/GenBank/DDBJ whole genome shotgun (WGS) entry which is preliminary data.</text>
</comment>
<gene>
    <name evidence="3" type="ORF">CBR_g25783</name>
</gene>